<accession>A0A0B5Q9B8</accession>
<dbReference type="STRING" id="1520.LF65_02238"/>
<dbReference type="OrthoDB" id="2857727at2"/>
<organism evidence="1 2">
    <name type="scientific">Clostridium beijerinckii</name>
    <name type="common">Clostridium MP</name>
    <dbReference type="NCBI Taxonomy" id="1520"/>
    <lineage>
        <taxon>Bacteria</taxon>
        <taxon>Bacillati</taxon>
        <taxon>Bacillota</taxon>
        <taxon>Clostridia</taxon>
        <taxon>Eubacteriales</taxon>
        <taxon>Clostridiaceae</taxon>
        <taxon>Clostridium</taxon>
    </lineage>
</organism>
<sequence>MKIKLLSIENIPYLDVNSKKINLSIASSIYEALEELRSLNTGLDVKFENYNQFAGLINEINKITQND</sequence>
<proteinExistence type="predicted"/>
<evidence type="ECO:0000313" key="1">
    <source>
        <dbReference type="EMBL" id="AJG98824.1"/>
    </source>
</evidence>
<dbReference type="RefSeq" id="WP_041896114.1">
    <property type="nucleotide sequence ID" value="NZ_CP010086.2"/>
</dbReference>
<dbReference type="KEGG" id="cbei:LF65_02238"/>
<evidence type="ECO:0000313" key="2">
    <source>
        <dbReference type="Proteomes" id="UP000031866"/>
    </source>
</evidence>
<name>A0A0B5Q9B8_CLOBE</name>
<dbReference type="Proteomes" id="UP000031866">
    <property type="component" value="Chromosome"/>
</dbReference>
<gene>
    <name evidence="1" type="ORF">LF65_02238</name>
</gene>
<reference evidence="2" key="1">
    <citation type="submission" date="2014-12" db="EMBL/GenBank/DDBJ databases">
        <title>Genome sequence of Clostridium beijerinckii strain 59B.</title>
        <authorList>
            <person name="Little G.T."/>
            <person name="Minton N.P."/>
        </authorList>
    </citation>
    <scope>NUCLEOTIDE SEQUENCE [LARGE SCALE GENOMIC DNA]</scope>
    <source>
        <strain evidence="2">59B</strain>
    </source>
</reference>
<dbReference type="EMBL" id="CP010086">
    <property type="protein sequence ID" value="AJG98824.1"/>
    <property type="molecule type" value="Genomic_DNA"/>
</dbReference>
<dbReference type="AlphaFoldDB" id="A0A0B5Q9B8"/>
<protein>
    <submittedName>
        <fullName evidence="1">Uncharacterized protein</fullName>
    </submittedName>
</protein>